<dbReference type="InterPro" id="IPR047347">
    <property type="entry name" value="YvaQ-like_sensor"/>
</dbReference>
<evidence type="ECO:0000256" key="2">
    <source>
        <dbReference type="ARBA" id="ARBA00023224"/>
    </source>
</evidence>
<evidence type="ECO:0000256" key="3">
    <source>
        <dbReference type="ARBA" id="ARBA00029447"/>
    </source>
</evidence>
<reference evidence="9" key="1">
    <citation type="submission" date="2016-04" db="EMBL/GenBank/DDBJ databases">
        <authorList>
            <person name="Evans L.H."/>
            <person name="Alamgir A."/>
            <person name="Owens N."/>
            <person name="Weber N.D."/>
            <person name="Virtaneva K."/>
            <person name="Barbian K."/>
            <person name="Babar A."/>
            <person name="Rosenke K."/>
        </authorList>
    </citation>
    <scope>NUCLEOTIDE SEQUENCE</scope>
    <source>
        <strain evidence="9">92-2</strain>
    </source>
</reference>
<dbReference type="SUPFAM" id="SSF58104">
    <property type="entry name" value="Methyl-accepting chemotaxis protein (MCP) signaling domain"/>
    <property type="match status" value="1"/>
</dbReference>
<dbReference type="GO" id="GO:0007165">
    <property type="term" value="P:signal transduction"/>
    <property type="evidence" value="ECO:0007669"/>
    <property type="project" value="UniProtKB-KW"/>
</dbReference>
<feature type="compositionally biased region" description="Low complexity" evidence="6">
    <location>
        <begin position="293"/>
        <end position="306"/>
    </location>
</feature>
<keyword evidence="5" id="KW-0175">Coiled coil</keyword>
<dbReference type="AlphaFoldDB" id="A0A212IWW8"/>
<dbReference type="PANTHER" id="PTHR32089:SF112">
    <property type="entry name" value="LYSOZYME-LIKE PROTEIN-RELATED"/>
    <property type="match status" value="1"/>
</dbReference>
<dbReference type="Pfam" id="PF12729">
    <property type="entry name" value="4HB_MCP_1"/>
    <property type="match status" value="1"/>
</dbReference>
<name>A0A212IWW8_9BACT</name>
<feature type="transmembrane region" description="Helical" evidence="7">
    <location>
        <begin position="205"/>
        <end position="226"/>
    </location>
</feature>
<dbReference type="FunFam" id="1.10.287.950:FF:000001">
    <property type="entry name" value="Methyl-accepting chemotaxis sensory transducer"/>
    <property type="match status" value="1"/>
</dbReference>
<feature type="domain" description="Methyl-accepting transducer" evidence="8">
    <location>
        <begin position="326"/>
        <end position="562"/>
    </location>
</feature>
<evidence type="ECO:0000256" key="1">
    <source>
        <dbReference type="ARBA" id="ARBA00004370"/>
    </source>
</evidence>
<dbReference type="Pfam" id="PF00015">
    <property type="entry name" value="MCPsignal"/>
    <property type="match status" value="1"/>
</dbReference>
<dbReference type="EMBL" id="FLUP01000001">
    <property type="protein sequence ID" value="SBV91667.1"/>
    <property type="molecule type" value="Genomic_DNA"/>
</dbReference>
<dbReference type="GO" id="GO:0006935">
    <property type="term" value="P:chemotaxis"/>
    <property type="evidence" value="ECO:0007669"/>
    <property type="project" value="UniProtKB-ARBA"/>
</dbReference>
<dbReference type="InterPro" id="IPR004089">
    <property type="entry name" value="MCPsignal_dom"/>
</dbReference>
<evidence type="ECO:0000256" key="4">
    <source>
        <dbReference type="PROSITE-ProRule" id="PRU00284"/>
    </source>
</evidence>
<dbReference type="SMART" id="SM00283">
    <property type="entry name" value="MA"/>
    <property type="match status" value="1"/>
</dbReference>
<comment type="subcellular location">
    <subcellularLocation>
        <location evidence="1">Membrane</location>
    </subcellularLocation>
</comment>
<proteinExistence type="inferred from homology"/>
<dbReference type="PROSITE" id="PS50111">
    <property type="entry name" value="CHEMOTAXIS_TRANSDUC_2"/>
    <property type="match status" value="1"/>
</dbReference>
<evidence type="ECO:0000256" key="7">
    <source>
        <dbReference type="SAM" id="Phobius"/>
    </source>
</evidence>
<accession>A0A212IWW8</accession>
<comment type="similarity">
    <text evidence="3">Belongs to the methyl-accepting chemotaxis (MCP) protein family.</text>
</comment>
<evidence type="ECO:0000259" key="8">
    <source>
        <dbReference type="PROSITE" id="PS50111"/>
    </source>
</evidence>
<dbReference type="RefSeq" id="WP_296934902.1">
    <property type="nucleotide sequence ID" value="NZ_LT598928.1"/>
</dbReference>
<keyword evidence="7" id="KW-0812">Transmembrane</keyword>
<feature type="transmembrane region" description="Helical" evidence="7">
    <location>
        <begin position="25"/>
        <end position="45"/>
    </location>
</feature>
<feature type="compositionally biased region" description="Basic and acidic residues" evidence="6">
    <location>
        <begin position="283"/>
        <end position="292"/>
    </location>
</feature>
<gene>
    <name evidence="9" type="ORF">KM92DES2_10165</name>
</gene>
<dbReference type="CDD" id="cd11386">
    <property type="entry name" value="MCP_signal"/>
    <property type="match status" value="1"/>
</dbReference>
<protein>
    <recommendedName>
        <fullName evidence="8">Methyl-accepting transducer domain-containing protein</fullName>
    </recommendedName>
</protein>
<feature type="coiled-coil region" evidence="5">
    <location>
        <begin position="355"/>
        <end position="382"/>
    </location>
</feature>
<evidence type="ECO:0000256" key="5">
    <source>
        <dbReference type="SAM" id="Coils"/>
    </source>
</evidence>
<dbReference type="CDD" id="cd19411">
    <property type="entry name" value="MCP2201-like_sensor"/>
    <property type="match status" value="1"/>
</dbReference>
<keyword evidence="7" id="KW-1133">Transmembrane helix</keyword>
<evidence type="ECO:0000256" key="6">
    <source>
        <dbReference type="SAM" id="MobiDB-lite"/>
    </source>
</evidence>
<keyword evidence="7" id="KW-0472">Membrane</keyword>
<sequence>MSSTKTVLNQHGHNRSNTMTLKSKLVGAFSSILLILVVLSGASIYNLKEVESNIMDIDDSWMPSIIAIMNMDIEVNIVRGYLAGAIGENDPKLIQYNEERISNALEKIKKNYTIYKKGLGEGDEKDKELLKIVDEISPQFTPLREKIFALIKTGNHTDAKMIFNSEYRPLYNKLRDAYDALVKLNISGGTAASHDALAHGHSARMLAVTLTGVGIVVGVILSILIIRSVNAQLGKDPGELAILAQRVVGGDYAIDDGSSKKGIYGSIVEMVAALKLHIENAQRESENAKEQSAKAQAAMTQAEAASQEAQRKSQAMLIAADKLEQAGNVISSASTELAAQIEQSDRGAAESAQRLSEAATAMQEMNATVQEVARNASIASNESLETRNKAQHGASIVEQSLQSIEGVRQISIELKGDMEQLNEHAQNITRIMGVISDIADQTNLLALNAAIEAARAGEAGRGFAVVADEVRKLAEKTMSSTADVSSAIEAIQESTQKSMASVDNAVEQVNKATEMAGLSGQALKEIVTTVDDTADQVHAIATASEEQSAASEEINQSIAHVDNMARQAAEAMSEAAKAVSDLAAQAQGLTDLILDLKNA</sequence>
<keyword evidence="2 4" id="KW-0807">Transducer</keyword>
<dbReference type="PANTHER" id="PTHR32089">
    <property type="entry name" value="METHYL-ACCEPTING CHEMOTAXIS PROTEIN MCPB"/>
    <property type="match status" value="1"/>
</dbReference>
<evidence type="ECO:0000313" key="9">
    <source>
        <dbReference type="EMBL" id="SBV91667.1"/>
    </source>
</evidence>
<dbReference type="Gene3D" id="1.10.287.950">
    <property type="entry name" value="Methyl-accepting chemotaxis protein"/>
    <property type="match status" value="1"/>
</dbReference>
<dbReference type="InterPro" id="IPR024478">
    <property type="entry name" value="HlyB_4HB_MCP"/>
</dbReference>
<feature type="region of interest" description="Disordered" evidence="6">
    <location>
        <begin position="283"/>
        <end position="306"/>
    </location>
</feature>
<dbReference type="GO" id="GO:0016020">
    <property type="term" value="C:membrane"/>
    <property type="evidence" value="ECO:0007669"/>
    <property type="project" value="UniProtKB-SubCell"/>
</dbReference>
<organism evidence="9">
    <name type="scientific">uncultured Desulfovibrio sp</name>
    <dbReference type="NCBI Taxonomy" id="167968"/>
    <lineage>
        <taxon>Bacteria</taxon>
        <taxon>Pseudomonadati</taxon>
        <taxon>Thermodesulfobacteriota</taxon>
        <taxon>Desulfovibrionia</taxon>
        <taxon>Desulfovibrionales</taxon>
        <taxon>Desulfovibrionaceae</taxon>
        <taxon>Desulfovibrio</taxon>
        <taxon>environmental samples</taxon>
    </lineage>
</organism>